<dbReference type="EMBL" id="RZHD01000002">
    <property type="protein sequence ID" value="RUR49311.1"/>
    <property type="molecule type" value="Genomic_DNA"/>
</dbReference>
<feature type="signal peptide" evidence="1">
    <location>
        <begin position="1"/>
        <end position="28"/>
    </location>
</feature>
<gene>
    <name evidence="2" type="ORF">ELY37_00975</name>
</gene>
<dbReference type="Proteomes" id="UP000286912">
    <property type="component" value="Unassembled WGS sequence"/>
</dbReference>
<keyword evidence="1" id="KW-0732">Signal</keyword>
<dbReference type="Gene3D" id="2.40.160.20">
    <property type="match status" value="1"/>
</dbReference>
<dbReference type="PANTHER" id="PTHR36920">
    <property type="match status" value="1"/>
</dbReference>
<organism evidence="2 3">
    <name type="scientific">Vreelandella populi</name>
    <dbReference type="NCBI Taxonomy" id="2498858"/>
    <lineage>
        <taxon>Bacteria</taxon>
        <taxon>Pseudomonadati</taxon>
        <taxon>Pseudomonadota</taxon>
        <taxon>Gammaproteobacteria</taxon>
        <taxon>Oceanospirillales</taxon>
        <taxon>Halomonadaceae</taxon>
        <taxon>Vreelandella</taxon>
    </lineage>
</organism>
<dbReference type="PANTHER" id="PTHR36920:SF1">
    <property type="entry name" value="OUTER MEMBRANE PROTEIN W"/>
    <property type="match status" value="1"/>
</dbReference>
<dbReference type="GO" id="GO:0055085">
    <property type="term" value="P:transmembrane transport"/>
    <property type="evidence" value="ECO:0007669"/>
    <property type="project" value="TreeGrafter"/>
</dbReference>
<proteinExistence type="predicted"/>
<dbReference type="GO" id="GO:0019867">
    <property type="term" value="C:outer membrane"/>
    <property type="evidence" value="ECO:0007669"/>
    <property type="project" value="InterPro"/>
</dbReference>
<dbReference type="Pfam" id="PF03922">
    <property type="entry name" value="OmpW"/>
    <property type="match status" value="1"/>
</dbReference>
<feature type="chain" id="PRO_5019130122" evidence="1">
    <location>
        <begin position="29"/>
        <end position="206"/>
    </location>
</feature>
<evidence type="ECO:0000313" key="3">
    <source>
        <dbReference type="Proteomes" id="UP000286912"/>
    </source>
</evidence>
<evidence type="ECO:0000313" key="2">
    <source>
        <dbReference type="EMBL" id="RUR49311.1"/>
    </source>
</evidence>
<sequence length="206" mass="21363">MNQMRNVKLISAAVITAGFALASQAAVAYNNAGDVFVRGGYAKTDTGSGNGNVLGDSLNVQSESGFTFGAGYLFTDKVGVELNSSEKFEHELNTDVAGGIGSIDRMPVNLLVNYYPLGGMDSRVQPYVGAGVNYTRFSGEPSDVSVKSSYGAIGQVGLDLAITNNVSLNGYASYADVSSDIRTGGETVGKVDMDPVTVGGGVTLRF</sequence>
<protein>
    <submittedName>
        <fullName evidence="2">OmpW family protein</fullName>
    </submittedName>
</protein>
<reference evidence="2 3" key="1">
    <citation type="submission" date="2018-12" db="EMBL/GenBank/DDBJ databases">
        <title>three novel Halomonas strain isolated from plants.</title>
        <authorList>
            <person name="Sun C."/>
        </authorList>
    </citation>
    <scope>NUCLEOTIDE SEQUENCE [LARGE SCALE GENOMIC DNA]</scope>
    <source>
        <strain evidence="2 3">RC</strain>
    </source>
</reference>
<evidence type="ECO:0000256" key="1">
    <source>
        <dbReference type="SAM" id="SignalP"/>
    </source>
</evidence>
<name>A0A433LH03_9GAMM</name>
<comment type="caution">
    <text evidence="2">The sequence shown here is derived from an EMBL/GenBank/DDBJ whole genome shotgun (WGS) entry which is preliminary data.</text>
</comment>
<dbReference type="SUPFAM" id="SSF56925">
    <property type="entry name" value="OMPA-like"/>
    <property type="match status" value="1"/>
</dbReference>
<dbReference type="InterPro" id="IPR011250">
    <property type="entry name" value="OMP/PagP_B-barrel"/>
</dbReference>
<accession>A0A433LH03</accession>
<dbReference type="AlphaFoldDB" id="A0A433LH03"/>
<keyword evidence="3" id="KW-1185">Reference proteome</keyword>
<dbReference type="OrthoDB" id="9807574at2"/>
<dbReference type="InterPro" id="IPR005618">
    <property type="entry name" value="OMPW"/>
</dbReference>